<protein>
    <submittedName>
        <fullName evidence="1">Uncharacterized protein</fullName>
    </submittedName>
</protein>
<organism evidence="1 2">
    <name type="scientific">Acinetobacter oleivorans</name>
    <dbReference type="NCBI Taxonomy" id="1148157"/>
    <lineage>
        <taxon>Bacteria</taxon>
        <taxon>Pseudomonadati</taxon>
        <taxon>Pseudomonadota</taxon>
        <taxon>Gammaproteobacteria</taxon>
        <taxon>Moraxellales</taxon>
        <taxon>Moraxellaceae</taxon>
        <taxon>Acinetobacter</taxon>
    </lineage>
</organism>
<dbReference type="EMBL" id="JADAZL010000006">
    <property type="protein sequence ID" value="MBE2165388.1"/>
    <property type="molecule type" value="Genomic_DNA"/>
</dbReference>
<evidence type="ECO:0000313" key="1">
    <source>
        <dbReference type="EMBL" id="MBE2165388.1"/>
    </source>
</evidence>
<dbReference type="Proteomes" id="UP000619170">
    <property type="component" value="Unassembled WGS sequence"/>
</dbReference>
<keyword evidence="2" id="KW-1185">Reference proteome</keyword>
<proteinExistence type="predicted"/>
<accession>A0ABR9NLS5</accession>
<dbReference type="RefSeq" id="WP_192834534.1">
    <property type="nucleotide sequence ID" value="NZ_JADAZL010000006.1"/>
</dbReference>
<reference evidence="1 2" key="1">
    <citation type="submission" date="2020-10" db="EMBL/GenBank/DDBJ databases">
        <authorList>
            <person name="Mohd Rani F."/>
        </authorList>
    </citation>
    <scope>NUCLEOTIDE SEQUENCE [LARGE SCALE GENOMIC DNA]</scope>
    <source>
        <strain evidence="1 2">AC1583</strain>
    </source>
</reference>
<sequence>MTSFSVTDANGTVILDDTTRVYSGGSQKKVDVSTLPTEYTWNGWLHSAYDGSLLSDSPFLHNVDPSGKTTFPYTLKGKIHLWQPKEGHSIGICPGGHVTSMNGEEGCMAIPNNKSTAFMYPIKLMNTNQNGSGYLDVMNDKGELMWSAASLVNSPTIIHTVEIDKENTELFKDWNKYFEVPAPYNPDNIYVYNMSSNVWNAGEESWSCSWVNVTRKGNRYYYRGDSNDSYGDCIKRAFSSNFLMYFFHVPNS</sequence>
<gene>
    <name evidence="1" type="ORF">IIQ43_12725</name>
</gene>
<comment type="caution">
    <text evidence="1">The sequence shown here is derived from an EMBL/GenBank/DDBJ whole genome shotgun (WGS) entry which is preliminary data.</text>
</comment>
<name>A0ABR9NLS5_9GAMM</name>
<evidence type="ECO:0000313" key="2">
    <source>
        <dbReference type="Proteomes" id="UP000619170"/>
    </source>
</evidence>
<reference evidence="2" key="2">
    <citation type="submission" date="2023-07" db="EMBL/GenBank/DDBJ databases">
        <title>Acinetobacter oleivorans assembled AC1583.</title>
        <authorList>
            <person name="Yeo C.C."/>
        </authorList>
    </citation>
    <scope>NUCLEOTIDE SEQUENCE [LARGE SCALE GENOMIC DNA]</scope>
    <source>
        <strain evidence="2">AC1583</strain>
    </source>
</reference>